<accession>A0AAD2KK90</accession>
<gene>
    <name evidence="1" type="ORF">ERS370000_02909</name>
</gene>
<dbReference type="EMBL" id="CYTK01000004">
    <property type="protein sequence ID" value="CUJ15022.1"/>
    <property type="molecule type" value="Genomic_DNA"/>
</dbReference>
<comment type="caution">
    <text evidence="1">The sequence shown here is derived from an EMBL/GenBank/DDBJ whole genome shotgun (WGS) entry which is preliminary data.</text>
</comment>
<evidence type="ECO:0000313" key="2">
    <source>
        <dbReference type="Proteomes" id="UP000044098"/>
    </source>
</evidence>
<protein>
    <submittedName>
        <fullName evidence="1">Uncharacterized protein</fullName>
    </submittedName>
</protein>
<name>A0AAD2KK90_ACHAE</name>
<organism evidence="1 2">
    <name type="scientific">Achromobacter aegrifaciens</name>
    <dbReference type="NCBI Taxonomy" id="1287736"/>
    <lineage>
        <taxon>Bacteria</taxon>
        <taxon>Pseudomonadati</taxon>
        <taxon>Pseudomonadota</taxon>
        <taxon>Betaproteobacteria</taxon>
        <taxon>Burkholderiales</taxon>
        <taxon>Alcaligenaceae</taxon>
        <taxon>Achromobacter</taxon>
    </lineage>
</organism>
<evidence type="ECO:0000313" key="1">
    <source>
        <dbReference type="EMBL" id="CUJ15022.1"/>
    </source>
</evidence>
<sequence>MEDSPKQEWQAWVALACKTHGLAVPVETQAAVARTLLRLAAVQAEIDGCGDDDA</sequence>
<dbReference type="AlphaFoldDB" id="A0AAD2KK90"/>
<dbReference type="Proteomes" id="UP000044098">
    <property type="component" value="Unassembled WGS sequence"/>
</dbReference>
<reference evidence="1 2" key="1">
    <citation type="submission" date="2015-09" db="EMBL/GenBank/DDBJ databases">
        <authorList>
            <consortium name="Pathogen Informatics"/>
        </authorList>
    </citation>
    <scope>NUCLEOTIDE SEQUENCE [LARGE SCALE GENOMIC DNA]</scope>
    <source>
        <strain evidence="1 2">2789STDY5608625</strain>
    </source>
</reference>
<proteinExistence type="predicted"/>